<proteinExistence type="predicted"/>
<accession>A0A2A4XHT5</accession>
<organism evidence="2 3">
    <name type="scientific">SAR86 cluster bacterium</name>
    <dbReference type="NCBI Taxonomy" id="2030880"/>
    <lineage>
        <taxon>Bacteria</taxon>
        <taxon>Pseudomonadati</taxon>
        <taxon>Pseudomonadota</taxon>
        <taxon>Gammaproteobacteria</taxon>
        <taxon>SAR86 cluster</taxon>
    </lineage>
</organism>
<evidence type="ECO:0000313" key="2">
    <source>
        <dbReference type="EMBL" id="PCI82130.1"/>
    </source>
</evidence>
<dbReference type="Proteomes" id="UP000218767">
    <property type="component" value="Unassembled WGS sequence"/>
</dbReference>
<dbReference type="InterPro" id="IPR029058">
    <property type="entry name" value="AB_hydrolase_fold"/>
</dbReference>
<reference evidence="3" key="1">
    <citation type="submission" date="2017-08" db="EMBL/GenBank/DDBJ databases">
        <title>A dynamic microbial community with high functional redundancy inhabits the cold, oxic subseafloor aquifer.</title>
        <authorList>
            <person name="Tully B.J."/>
            <person name="Wheat C.G."/>
            <person name="Glazer B.T."/>
            <person name="Huber J.A."/>
        </authorList>
    </citation>
    <scope>NUCLEOTIDE SEQUENCE [LARGE SCALE GENOMIC DNA]</scope>
</reference>
<protein>
    <recommendedName>
        <fullName evidence="1">Dienelactone hydrolase domain-containing protein</fullName>
    </recommendedName>
</protein>
<sequence>MTDDSNTVNPLFSNPLVYQLPYAGNVREGISYVDDARTFDIYLPEQLEGPAPVVVLVTGYPDPGFEERVGMKQMQIQAYKDWAKLLAASGMAAVIYSNVEPVEDAFTLLDFLRSEADQLQIDPARIAVWSCSGNVPNAINVLHKDSAVRCGALLYGFMLDAVDSSVLQETAQTFGFANPHEGMENFPENTPILVIRAGKDEFPGLNESIDNFEAEAVARNSPVSVIRYPEGVHAFDCLDDSQRSIEMVKLCVGFLRLRLNVY</sequence>
<dbReference type="EMBL" id="NVUL01000002">
    <property type="protein sequence ID" value="PCI82130.1"/>
    <property type="molecule type" value="Genomic_DNA"/>
</dbReference>
<comment type="caution">
    <text evidence="2">The sequence shown here is derived from an EMBL/GenBank/DDBJ whole genome shotgun (WGS) entry which is preliminary data.</text>
</comment>
<dbReference type="InterPro" id="IPR002925">
    <property type="entry name" value="Dienelactn_hydro"/>
</dbReference>
<gene>
    <name evidence="2" type="ORF">COB20_00550</name>
</gene>
<dbReference type="SUPFAM" id="SSF53474">
    <property type="entry name" value="alpha/beta-Hydrolases"/>
    <property type="match status" value="1"/>
</dbReference>
<feature type="domain" description="Dienelactone hydrolase" evidence="1">
    <location>
        <begin position="165"/>
        <end position="240"/>
    </location>
</feature>
<evidence type="ECO:0000259" key="1">
    <source>
        <dbReference type="Pfam" id="PF01738"/>
    </source>
</evidence>
<dbReference type="Gene3D" id="3.40.50.1820">
    <property type="entry name" value="alpha/beta hydrolase"/>
    <property type="match status" value="1"/>
</dbReference>
<dbReference type="AlphaFoldDB" id="A0A2A4XHT5"/>
<evidence type="ECO:0000313" key="3">
    <source>
        <dbReference type="Proteomes" id="UP000218767"/>
    </source>
</evidence>
<dbReference type="Pfam" id="PF01738">
    <property type="entry name" value="DLH"/>
    <property type="match status" value="1"/>
</dbReference>
<name>A0A2A4XHT5_9GAMM</name>
<dbReference type="GO" id="GO:0016787">
    <property type="term" value="F:hydrolase activity"/>
    <property type="evidence" value="ECO:0007669"/>
    <property type="project" value="InterPro"/>
</dbReference>